<dbReference type="VEuPathDB" id="FungiDB:DFL_000831"/>
<accession>A0A437AFA2</accession>
<gene>
    <name evidence="2" type="ORF">DFL_000831</name>
</gene>
<name>A0A437AFA2_ARTFL</name>
<reference evidence="2 3" key="1">
    <citation type="submission" date="2019-01" db="EMBL/GenBank/DDBJ databases">
        <title>Intercellular communication is required for trap formation in the nematode-trapping fungus Duddingtonia flagrans.</title>
        <authorList>
            <person name="Youssar L."/>
            <person name="Wernet V."/>
            <person name="Hensel N."/>
            <person name="Hildebrandt H.-G."/>
            <person name="Fischer R."/>
        </authorList>
    </citation>
    <scope>NUCLEOTIDE SEQUENCE [LARGE SCALE GENOMIC DNA]</scope>
    <source>
        <strain evidence="2 3">CBS H-5679</strain>
    </source>
</reference>
<feature type="compositionally biased region" description="Polar residues" evidence="1">
    <location>
        <begin position="110"/>
        <end position="127"/>
    </location>
</feature>
<dbReference type="AlphaFoldDB" id="A0A437AFA2"/>
<dbReference type="EMBL" id="SAEB01000001">
    <property type="protein sequence ID" value="RVD89841.1"/>
    <property type="molecule type" value="Genomic_DNA"/>
</dbReference>
<evidence type="ECO:0000256" key="1">
    <source>
        <dbReference type="SAM" id="MobiDB-lite"/>
    </source>
</evidence>
<feature type="region of interest" description="Disordered" evidence="1">
    <location>
        <begin position="107"/>
        <end position="149"/>
    </location>
</feature>
<keyword evidence="3" id="KW-1185">Reference proteome</keyword>
<comment type="caution">
    <text evidence="2">The sequence shown here is derived from an EMBL/GenBank/DDBJ whole genome shotgun (WGS) entry which is preliminary data.</text>
</comment>
<sequence length="250" mass="28147">MAEPHITWPLPDGEQAQLTDLGLEFSNFLDTEFGINMSLPPEERYKLALLSTNSGDIFDPLTEFTMPLIPPMPLSLSSTTFPHPQLQVYETQTRIPFQPVSITFPEAPPTCSSGPESEDSSFNTTVCDVSPPPRVQPPQQSTEGTGSVNYPLLVSRRPVNSASTEGRGYKRYKFGGFEEFRENFEAWLASEFVDPIFDWTTMEFYNDHRGARLTDVEEVIDDLEGSFTHYRSTKASLYLVMKDKGKQRAA</sequence>
<dbReference type="Proteomes" id="UP000283090">
    <property type="component" value="Unassembled WGS sequence"/>
</dbReference>
<dbReference type="OrthoDB" id="5419825at2759"/>
<dbReference type="RefSeq" id="XP_067495385.1">
    <property type="nucleotide sequence ID" value="XM_067638026.1"/>
</dbReference>
<evidence type="ECO:0000313" key="3">
    <source>
        <dbReference type="Proteomes" id="UP000283090"/>
    </source>
</evidence>
<evidence type="ECO:0000313" key="2">
    <source>
        <dbReference type="EMBL" id="RVD89841.1"/>
    </source>
</evidence>
<protein>
    <submittedName>
        <fullName evidence="2">Uncharacterized protein</fullName>
    </submittedName>
</protein>
<dbReference type="GeneID" id="93583142"/>
<organism evidence="2 3">
    <name type="scientific">Arthrobotrys flagrans</name>
    <name type="common">Nematode-trapping fungus</name>
    <name type="synonym">Trichothecium flagrans</name>
    <dbReference type="NCBI Taxonomy" id="97331"/>
    <lineage>
        <taxon>Eukaryota</taxon>
        <taxon>Fungi</taxon>
        <taxon>Dikarya</taxon>
        <taxon>Ascomycota</taxon>
        <taxon>Pezizomycotina</taxon>
        <taxon>Orbiliomycetes</taxon>
        <taxon>Orbiliales</taxon>
        <taxon>Orbiliaceae</taxon>
        <taxon>Arthrobotrys</taxon>
    </lineage>
</organism>
<proteinExistence type="predicted"/>